<gene>
    <name evidence="2" type="ORF">A3H40_02570</name>
</gene>
<reference evidence="2 3" key="1">
    <citation type="journal article" date="2016" name="Nat. Commun.">
        <title>Thousands of microbial genomes shed light on interconnected biogeochemical processes in an aquifer system.</title>
        <authorList>
            <person name="Anantharaman K."/>
            <person name="Brown C.T."/>
            <person name="Hug L.A."/>
            <person name="Sharon I."/>
            <person name="Castelle C.J."/>
            <person name="Probst A.J."/>
            <person name="Thomas B.C."/>
            <person name="Singh A."/>
            <person name="Wilkins M.J."/>
            <person name="Karaoz U."/>
            <person name="Brodie E.L."/>
            <person name="Williams K.H."/>
            <person name="Hubbard S.S."/>
            <person name="Banfield J.F."/>
        </authorList>
    </citation>
    <scope>NUCLEOTIDE SEQUENCE [LARGE SCALE GENOMIC DNA]</scope>
</reference>
<sequence>MKIWANCIVHNEENFIWFAVMSVIDYADKVLVWDTGSTDKTIDIIREIREIWGDKVDFREVGSVDKYEFTKMRQAMLEESDCDWILILDGDEIWWRDSIEKVISRIHEGNIEGIVVPMVVPVGDIYHLQEQAAGRYKILGKTGHLSLKAFSKAIPCLHVDLPYGKEGFLDEDNHFLQERKKIIFLNAPFLHVTHLKRSSSKRRYEKFKYELGKRVEDKFKFPEVFYQTYPSFIPSPWLKIEGLEKARAQLLTPLRKLKRRLI</sequence>
<dbReference type="InterPro" id="IPR001173">
    <property type="entry name" value="Glyco_trans_2-like"/>
</dbReference>
<organism evidence="2 3">
    <name type="scientific">Candidatus Daviesbacteria bacterium RIFCSPLOWO2_02_FULL_38_15</name>
    <dbReference type="NCBI Taxonomy" id="1797794"/>
    <lineage>
        <taxon>Bacteria</taxon>
        <taxon>Candidatus Daviesiibacteriota</taxon>
    </lineage>
</organism>
<name>A0A1F5N453_9BACT</name>
<evidence type="ECO:0000313" key="3">
    <source>
        <dbReference type="Proteomes" id="UP000177057"/>
    </source>
</evidence>
<dbReference type="EMBL" id="MFDV01000010">
    <property type="protein sequence ID" value="OGE72240.1"/>
    <property type="molecule type" value="Genomic_DNA"/>
</dbReference>
<dbReference type="STRING" id="1797794.A3H40_02570"/>
<comment type="caution">
    <text evidence="2">The sequence shown here is derived from an EMBL/GenBank/DDBJ whole genome shotgun (WGS) entry which is preliminary data.</text>
</comment>
<dbReference type="InterPro" id="IPR029044">
    <property type="entry name" value="Nucleotide-diphossugar_trans"/>
</dbReference>
<evidence type="ECO:0000313" key="2">
    <source>
        <dbReference type="EMBL" id="OGE72240.1"/>
    </source>
</evidence>
<dbReference type="Pfam" id="PF00535">
    <property type="entry name" value="Glycos_transf_2"/>
    <property type="match status" value="1"/>
</dbReference>
<protein>
    <recommendedName>
        <fullName evidence="1">Glycosyltransferase 2-like domain-containing protein</fullName>
    </recommendedName>
</protein>
<dbReference type="PANTHER" id="PTHR43630:SF2">
    <property type="entry name" value="GLYCOSYLTRANSFERASE"/>
    <property type="match status" value="1"/>
</dbReference>
<dbReference type="SUPFAM" id="SSF53448">
    <property type="entry name" value="Nucleotide-diphospho-sugar transferases"/>
    <property type="match status" value="1"/>
</dbReference>
<evidence type="ECO:0000259" key="1">
    <source>
        <dbReference type="Pfam" id="PF00535"/>
    </source>
</evidence>
<dbReference type="PANTHER" id="PTHR43630">
    <property type="entry name" value="POLY-BETA-1,6-N-ACETYL-D-GLUCOSAMINE SYNTHASE"/>
    <property type="match status" value="1"/>
</dbReference>
<accession>A0A1F5N453</accession>
<proteinExistence type="predicted"/>
<dbReference type="AlphaFoldDB" id="A0A1F5N453"/>
<feature type="domain" description="Glycosyltransferase 2-like" evidence="1">
    <location>
        <begin position="8"/>
        <end position="129"/>
    </location>
</feature>
<dbReference type="Proteomes" id="UP000177057">
    <property type="component" value="Unassembled WGS sequence"/>
</dbReference>
<dbReference type="Gene3D" id="3.90.550.10">
    <property type="entry name" value="Spore Coat Polysaccharide Biosynthesis Protein SpsA, Chain A"/>
    <property type="match status" value="1"/>
</dbReference>